<feature type="coiled-coil region" evidence="1">
    <location>
        <begin position="72"/>
        <end position="99"/>
    </location>
</feature>
<dbReference type="GeneID" id="136090671"/>
<dbReference type="Proteomes" id="UP001652625">
    <property type="component" value="Chromosome 14"/>
</dbReference>
<evidence type="ECO:0000256" key="1">
    <source>
        <dbReference type="SAM" id="Coils"/>
    </source>
</evidence>
<accession>A0ABM4DGK2</accession>
<keyword evidence="2" id="KW-1185">Reference proteome</keyword>
<dbReference type="RefSeq" id="XP_065673580.1">
    <property type="nucleotide sequence ID" value="XM_065817508.1"/>
</dbReference>
<name>A0ABM4DGK2_HYDVU</name>
<evidence type="ECO:0000313" key="3">
    <source>
        <dbReference type="RefSeq" id="XP_065673580.1"/>
    </source>
</evidence>
<evidence type="ECO:0000313" key="2">
    <source>
        <dbReference type="Proteomes" id="UP001652625"/>
    </source>
</evidence>
<keyword evidence="1" id="KW-0175">Coiled coil</keyword>
<protein>
    <submittedName>
        <fullName evidence="3">Interaptin-like</fullName>
    </submittedName>
</protein>
<sequence length="489" mass="57230">MTEKKLNSENLHKNIAYCENAICKQCELNVSSRVKANMMIIYENIRLKMAEKKLETKLRESFLLTSHLKETMEATVSKNNELQNTIKVLEQNILAQQESNSEIPNTESYLKQEWSESSLINKKLSLNLVDLHFISPFSSNGSNTELNQSECFNNVRQLDSEDPIKNCIDTFKLFDIINQLYTKLQVTNEVVYNQNLELVSFNKKYSSVLHLLNQIRKNIKDMQNLLLKNLHKKEDYREELKELLISFAEIEDELITNRNENQLKDEKIEALSNNMLFNFKIIKEIQQENDALKLKLQTVTSSKFQKNDSAIEKSYDSKKDNYSTKIMDQSNQLYDSVTTCNFPCLKNLSNILRSSDSDCYPLTSTLTSTAYMKKNSKTVNNFVENTSQIISDHSQNNFQEYCDWTYFAEQIESISKTIQNIEVNKKIFKFKKKNNVDMLRIRLRLNVIIELMTKKKINDSLETQITTFPKMFDVTQLIEIAKQIYENYK</sequence>
<organism evidence="2 3">
    <name type="scientific">Hydra vulgaris</name>
    <name type="common">Hydra</name>
    <name type="synonym">Hydra attenuata</name>
    <dbReference type="NCBI Taxonomy" id="6087"/>
    <lineage>
        <taxon>Eukaryota</taxon>
        <taxon>Metazoa</taxon>
        <taxon>Cnidaria</taxon>
        <taxon>Hydrozoa</taxon>
        <taxon>Hydroidolina</taxon>
        <taxon>Anthoathecata</taxon>
        <taxon>Aplanulata</taxon>
        <taxon>Hydridae</taxon>
        <taxon>Hydra</taxon>
    </lineage>
</organism>
<proteinExistence type="predicted"/>
<reference evidence="3" key="1">
    <citation type="submission" date="2025-08" db="UniProtKB">
        <authorList>
            <consortium name="RefSeq"/>
        </authorList>
    </citation>
    <scope>IDENTIFICATION</scope>
</reference>
<gene>
    <name evidence="3" type="primary">LOC136090671</name>
</gene>